<sequence length="309" mass="35550">MTIKDQEPSEIQVFSAEEQQQLSAKIEKMAGHIQLVMPDSVDEAWQLVVRMEEQALVDTAKRGLLYLSIKSHLQYGEFDKKLNEFGIPRRNAFNAMAVSKMFLALPDSKVQTSALLNMNKSKLIEMARLPVETVESLDDDDLDTLNDLSVREFRKEIRKLKDKHIELEDQTATLINALETERLTKAPKQMYELPMLVAQVRRESFAHNAVINQSLEQFIAMTEQLCNTRDLDLNHRIGAAQTTWHLWLGVQQRITHMLNRLSGEFGPEHLAGAECIPQFAEDEWQDAQANREYMLAMFNDRFSTNSNKK</sequence>
<evidence type="ECO:0008006" key="4">
    <source>
        <dbReference type="Google" id="ProtNLM"/>
    </source>
</evidence>
<dbReference type="PATRIC" id="fig|187330.3.peg.3418"/>
<keyword evidence="3" id="KW-1185">Reference proteome</keyword>
<dbReference type="RefSeq" id="WP_054453609.1">
    <property type="nucleotide sequence ID" value="NZ_LHPH01000006.1"/>
</dbReference>
<feature type="coiled-coil region" evidence="1">
    <location>
        <begin position="150"/>
        <end position="177"/>
    </location>
</feature>
<evidence type="ECO:0000256" key="1">
    <source>
        <dbReference type="SAM" id="Coils"/>
    </source>
</evidence>
<accession>A0A0N1MVD9</accession>
<dbReference type="OrthoDB" id="6312188at2"/>
<reference evidence="2 3" key="1">
    <citation type="submission" date="2015-08" db="EMBL/GenBank/DDBJ databases">
        <title>Draft Genome Sequence of Pseudoalteromonas porphyrae UCD-SED14.</title>
        <authorList>
            <person name="Coil D.A."/>
            <person name="Jospin G."/>
            <person name="Lee R.D."/>
            <person name="Eisen J.A."/>
        </authorList>
    </citation>
    <scope>NUCLEOTIDE SEQUENCE [LARGE SCALE GENOMIC DNA]</scope>
    <source>
        <strain evidence="2 3">UCD-SED14</strain>
    </source>
</reference>
<keyword evidence="1" id="KW-0175">Coiled coil</keyword>
<comment type="caution">
    <text evidence="2">The sequence shown here is derived from an EMBL/GenBank/DDBJ whole genome shotgun (WGS) entry which is preliminary data.</text>
</comment>
<dbReference type="Proteomes" id="UP000037848">
    <property type="component" value="Unassembled WGS sequence"/>
</dbReference>
<proteinExistence type="predicted"/>
<dbReference type="AlphaFoldDB" id="A0A0N1MVD9"/>
<organism evidence="2 3">
    <name type="scientific">Pseudoalteromonas porphyrae</name>
    <dbReference type="NCBI Taxonomy" id="187330"/>
    <lineage>
        <taxon>Bacteria</taxon>
        <taxon>Pseudomonadati</taxon>
        <taxon>Pseudomonadota</taxon>
        <taxon>Gammaproteobacteria</taxon>
        <taxon>Alteromonadales</taxon>
        <taxon>Pseudoalteromonadaceae</taxon>
        <taxon>Pseudoalteromonas</taxon>
    </lineage>
</organism>
<name>A0A0N1MVD9_9GAMM</name>
<protein>
    <recommendedName>
        <fullName evidence="4">DUF3102 domain-containing protein</fullName>
    </recommendedName>
</protein>
<dbReference type="EMBL" id="LHPH01000006">
    <property type="protein sequence ID" value="KPH64145.1"/>
    <property type="molecule type" value="Genomic_DNA"/>
</dbReference>
<evidence type="ECO:0000313" key="3">
    <source>
        <dbReference type="Proteomes" id="UP000037848"/>
    </source>
</evidence>
<gene>
    <name evidence="2" type="ORF">ADS77_06970</name>
</gene>
<evidence type="ECO:0000313" key="2">
    <source>
        <dbReference type="EMBL" id="KPH64145.1"/>
    </source>
</evidence>